<dbReference type="SMART" id="SM00450">
    <property type="entry name" value="RHOD"/>
    <property type="match status" value="1"/>
</dbReference>
<proteinExistence type="predicted"/>
<dbReference type="Gene3D" id="3.40.250.10">
    <property type="entry name" value="Rhodanese-like domain"/>
    <property type="match status" value="1"/>
</dbReference>
<dbReference type="InterPro" id="IPR050229">
    <property type="entry name" value="GlpE_sulfurtransferase"/>
</dbReference>
<accession>A0ABV2JGP7</accession>
<dbReference type="PANTHER" id="PTHR43031">
    <property type="entry name" value="FAD-DEPENDENT OXIDOREDUCTASE"/>
    <property type="match status" value="1"/>
</dbReference>
<dbReference type="RefSeq" id="WP_354368101.1">
    <property type="nucleotide sequence ID" value="NZ_JBEPLN010000008.1"/>
</dbReference>
<keyword evidence="1" id="KW-0472">Membrane</keyword>
<comment type="caution">
    <text evidence="3">The sequence shown here is derived from an EMBL/GenBank/DDBJ whole genome shotgun (WGS) entry which is preliminary data.</text>
</comment>
<organism evidence="3 4">
    <name type="scientific">Streptococcus porcorum</name>
    <dbReference type="NCBI Taxonomy" id="701526"/>
    <lineage>
        <taxon>Bacteria</taxon>
        <taxon>Bacillati</taxon>
        <taxon>Bacillota</taxon>
        <taxon>Bacilli</taxon>
        <taxon>Lactobacillales</taxon>
        <taxon>Streptococcaceae</taxon>
        <taxon>Streptococcus</taxon>
    </lineage>
</organism>
<keyword evidence="4" id="KW-1185">Reference proteome</keyword>
<dbReference type="CDD" id="cd00158">
    <property type="entry name" value="RHOD"/>
    <property type="match status" value="1"/>
</dbReference>
<feature type="domain" description="Rhodanese" evidence="2">
    <location>
        <begin position="41"/>
        <end position="126"/>
    </location>
</feature>
<evidence type="ECO:0000259" key="2">
    <source>
        <dbReference type="PROSITE" id="PS50206"/>
    </source>
</evidence>
<dbReference type="PROSITE" id="PS50206">
    <property type="entry name" value="RHODANESE_3"/>
    <property type="match status" value="1"/>
</dbReference>
<gene>
    <name evidence="3" type="ORF">ABID28_000668</name>
</gene>
<feature type="transmembrane region" description="Helical" evidence="1">
    <location>
        <begin position="6"/>
        <end position="24"/>
    </location>
</feature>
<dbReference type="InterPro" id="IPR001763">
    <property type="entry name" value="Rhodanese-like_dom"/>
</dbReference>
<dbReference type="Proteomes" id="UP001549037">
    <property type="component" value="Unassembled WGS sequence"/>
</dbReference>
<reference evidence="3 4" key="1">
    <citation type="submission" date="2024-06" db="EMBL/GenBank/DDBJ databases">
        <title>Genomic Encyclopedia of Type Strains, Phase IV (KMG-IV): sequencing the most valuable type-strain genomes for metagenomic binning, comparative biology and taxonomic classification.</title>
        <authorList>
            <person name="Goeker M."/>
        </authorList>
    </citation>
    <scope>NUCLEOTIDE SEQUENCE [LARGE SCALE GENOMIC DNA]</scope>
    <source>
        <strain evidence="3 4">DSM 28302</strain>
    </source>
</reference>
<evidence type="ECO:0000313" key="4">
    <source>
        <dbReference type="Proteomes" id="UP001549037"/>
    </source>
</evidence>
<dbReference type="SUPFAM" id="SSF52821">
    <property type="entry name" value="Rhodanese/Cell cycle control phosphatase"/>
    <property type="match status" value="1"/>
</dbReference>
<dbReference type="InterPro" id="IPR036873">
    <property type="entry name" value="Rhodanese-like_dom_sf"/>
</dbReference>
<keyword evidence="1" id="KW-0812">Transmembrane</keyword>
<evidence type="ECO:0000313" key="3">
    <source>
        <dbReference type="EMBL" id="MET3634032.1"/>
    </source>
</evidence>
<dbReference type="Pfam" id="PF00581">
    <property type="entry name" value="Rhodanese"/>
    <property type="match status" value="1"/>
</dbReference>
<name>A0ABV2JGP7_9STRE</name>
<protein>
    <submittedName>
        <fullName evidence="3">Rhodanese-related sulfurtransferase</fullName>
    </submittedName>
</protein>
<sequence>MDIISYLIIAFAIGFLIWTIWNYFRVRKAAQFVENTEFKNLLRQGQLIDLRSPAEFGRKHILGARNFALAQFKESLSALRKDKPVLLYDSRRGQAVARAVLILKKAGYQDIYVLRDGFEYWDGKVK</sequence>
<evidence type="ECO:0000256" key="1">
    <source>
        <dbReference type="SAM" id="Phobius"/>
    </source>
</evidence>
<keyword evidence="1" id="KW-1133">Transmembrane helix</keyword>
<dbReference type="EMBL" id="JBEPLN010000008">
    <property type="protein sequence ID" value="MET3634032.1"/>
    <property type="molecule type" value="Genomic_DNA"/>
</dbReference>
<dbReference type="PANTHER" id="PTHR43031:SF18">
    <property type="entry name" value="RHODANESE-RELATED SULFURTRANSFERASES"/>
    <property type="match status" value="1"/>
</dbReference>